<dbReference type="OrthoDB" id="198852at2759"/>
<evidence type="ECO:0000313" key="2">
    <source>
        <dbReference type="EMBL" id="GMI03574.1"/>
    </source>
</evidence>
<dbReference type="EMBL" id="BRXW01000059">
    <property type="protein sequence ID" value="GMI03574.1"/>
    <property type="molecule type" value="Genomic_DNA"/>
</dbReference>
<comment type="caution">
    <text evidence="2">The sequence shown here is derived from an EMBL/GenBank/DDBJ whole genome shotgun (WGS) entry which is preliminary data.</text>
</comment>
<keyword evidence="1" id="KW-0812">Transmembrane</keyword>
<reference evidence="3" key="1">
    <citation type="journal article" date="2023" name="Commun. Biol.">
        <title>Genome analysis of Parmales, the sister group of diatoms, reveals the evolutionary specialization of diatoms from phago-mixotrophs to photoautotrophs.</title>
        <authorList>
            <person name="Ban H."/>
            <person name="Sato S."/>
            <person name="Yoshikawa S."/>
            <person name="Yamada K."/>
            <person name="Nakamura Y."/>
            <person name="Ichinomiya M."/>
            <person name="Sato N."/>
            <person name="Blanc-Mathieu R."/>
            <person name="Endo H."/>
            <person name="Kuwata A."/>
            <person name="Ogata H."/>
        </authorList>
    </citation>
    <scope>NUCLEOTIDE SEQUENCE [LARGE SCALE GENOMIC DNA]</scope>
    <source>
        <strain evidence="3">NIES 3700</strain>
    </source>
</reference>
<keyword evidence="3" id="KW-1185">Reference proteome</keyword>
<keyword evidence="1" id="KW-1133">Transmembrane helix</keyword>
<dbReference type="Proteomes" id="UP001165122">
    <property type="component" value="Unassembled WGS sequence"/>
</dbReference>
<dbReference type="AlphaFoldDB" id="A0A9W7F7F9"/>
<protein>
    <submittedName>
        <fullName evidence="2">Uncharacterized protein</fullName>
    </submittedName>
</protein>
<evidence type="ECO:0000256" key="1">
    <source>
        <dbReference type="SAM" id="Phobius"/>
    </source>
</evidence>
<evidence type="ECO:0000313" key="3">
    <source>
        <dbReference type="Proteomes" id="UP001165122"/>
    </source>
</evidence>
<dbReference type="Pfam" id="PF03382">
    <property type="entry name" value="DUF285"/>
    <property type="match status" value="1"/>
</dbReference>
<name>A0A9W7F7F9_9STRA</name>
<dbReference type="InterPro" id="IPR005046">
    <property type="entry name" value="DUF285"/>
</dbReference>
<proteinExistence type="predicted"/>
<sequence length="158" mass="18012">MPTRENELRSKTFTANLKESIQKYVSDNRLERLNLLPEHLTVVKMFKLQKLAATKICRALLNSGIMYIYYIEVFLYVVFTAIFTWNVKNVTDMQCIFAKASSFICDLSLWDVGKVTMMVGMFDMASSFHCDLSDWNAANVKSVFSIFNGAVAFNGDIS</sequence>
<keyword evidence="1" id="KW-0472">Membrane</keyword>
<feature type="transmembrane region" description="Helical" evidence="1">
    <location>
        <begin position="67"/>
        <end position="85"/>
    </location>
</feature>
<gene>
    <name evidence="2" type="ORF">TrLO_g5549</name>
</gene>
<organism evidence="2 3">
    <name type="scientific">Triparma laevis f. longispina</name>
    <dbReference type="NCBI Taxonomy" id="1714387"/>
    <lineage>
        <taxon>Eukaryota</taxon>
        <taxon>Sar</taxon>
        <taxon>Stramenopiles</taxon>
        <taxon>Ochrophyta</taxon>
        <taxon>Bolidophyceae</taxon>
        <taxon>Parmales</taxon>
        <taxon>Triparmaceae</taxon>
        <taxon>Triparma</taxon>
    </lineage>
</organism>
<accession>A0A9W7F7F9</accession>